<dbReference type="AlphaFoldDB" id="A0A518DRA2"/>
<name>A0A518DRA2_9BACT</name>
<keyword evidence="1" id="KW-0812">Transmembrane</keyword>
<keyword evidence="1" id="KW-1133">Transmembrane helix</keyword>
<dbReference type="Proteomes" id="UP000317648">
    <property type="component" value="Chromosome"/>
</dbReference>
<accession>A0A518DRA2</accession>
<dbReference type="EMBL" id="CP036433">
    <property type="protein sequence ID" value="QDU94363.1"/>
    <property type="molecule type" value="Genomic_DNA"/>
</dbReference>
<sequence length="97" mass="10903">MISQITKIKVLYLSFGAMFACSLLFFLQYNSEFSFRKMVETRILQKKVAIEKVATMDTANAHSAGPGLFGGRGALTGVFCTIDCLGEWRFSTFNWRS</sequence>
<evidence type="ECO:0000256" key="1">
    <source>
        <dbReference type="SAM" id="Phobius"/>
    </source>
</evidence>
<protein>
    <submittedName>
        <fullName evidence="2">Uncharacterized protein</fullName>
    </submittedName>
</protein>
<reference evidence="2 3" key="1">
    <citation type="submission" date="2019-02" db="EMBL/GenBank/DDBJ databases">
        <title>Deep-cultivation of Planctomycetes and their phenomic and genomic characterization uncovers novel biology.</title>
        <authorList>
            <person name="Wiegand S."/>
            <person name="Jogler M."/>
            <person name="Boedeker C."/>
            <person name="Pinto D."/>
            <person name="Vollmers J."/>
            <person name="Rivas-Marin E."/>
            <person name="Kohn T."/>
            <person name="Peeters S.H."/>
            <person name="Heuer A."/>
            <person name="Rast P."/>
            <person name="Oberbeckmann S."/>
            <person name="Bunk B."/>
            <person name="Jeske O."/>
            <person name="Meyerdierks A."/>
            <person name="Storesund J.E."/>
            <person name="Kallscheuer N."/>
            <person name="Luecker S."/>
            <person name="Lage O.M."/>
            <person name="Pohl T."/>
            <person name="Merkel B.J."/>
            <person name="Hornburger P."/>
            <person name="Mueller R.-W."/>
            <person name="Bruemmer F."/>
            <person name="Labrenz M."/>
            <person name="Spormann A.M."/>
            <person name="Op den Camp H."/>
            <person name="Overmann J."/>
            <person name="Amann R."/>
            <person name="Jetten M.S.M."/>
            <person name="Mascher T."/>
            <person name="Medema M.H."/>
            <person name="Devos D.P."/>
            <person name="Kaster A.-K."/>
            <person name="Ovreas L."/>
            <person name="Rohde M."/>
            <person name="Galperin M.Y."/>
            <person name="Jogler C."/>
        </authorList>
    </citation>
    <scope>NUCLEOTIDE SEQUENCE [LARGE SCALE GENOMIC DNA]</scope>
    <source>
        <strain evidence="2 3">Pla85_3_4</strain>
    </source>
</reference>
<keyword evidence="1" id="KW-0472">Membrane</keyword>
<dbReference type="PROSITE" id="PS51257">
    <property type="entry name" value="PROKAR_LIPOPROTEIN"/>
    <property type="match status" value="1"/>
</dbReference>
<proteinExistence type="predicted"/>
<feature type="transmembrane region" description="Helical" evidence="1">
    <location>
        <begin position="12"/>
        <end position="29"/>
    </location>
</feature>
<gene>
    <name evidence="2" type="ORF">Pla8534_21520</name>
</gene>
<organism evidence="2 3">
    <name type="scientific">Lignipirellula cremea</name>
    <dbReference type="NCBI Taxonomy" id="2528010"/>
    <lineage>
        <taxon>Bacteria</taxon>
        <taxon>Pseudomonadati</taxon>
        <taxon>Planctomycetota</taxon>
        <taxon>Planctomycetia</taxon>
        <taxon>Pirellulales</taxon>
        <taxon>Pirellulaceae</taxon>
        <taxon>Lignipirellula</taxon>
    </lineage>
</organism>
<dbReference type="KEGG" id="lcre:Pla8534_21520"/>
<evidence type="ECO:0000313" key="3">
    <source>
        <dbReference type="Proteomes" id="UP000317648"/>
    </source>
</evidence>
<evidence type="ECO:0000313" key="2">
    <source>
        <dbReference type="EMBL" id="QDU94363.1"/>
    </source>
</evidence>
<keyword evidence="3" id="KW-1185">Reference proteome</keyword>